<dbReference type="AlphaFoldDB" id="A0A0G0P1L1"/>
<dbReference type="EMBL" id="LBVU01000003">
    <property type="protein sequence ID" value="KKQ92009.1"/>
    <property type="molecule type" value="Genomic_DNA"/>
</dbReference>
<organism evidence="1 2">
    <name type="scientific">Candidatus Woesebacteria bacterium GW2011_GWB1_39_10</name>
    <dbReference type="NCBI Taxonomy" id="1618572"/>
    <lineage>
        <taxon>Bacteria</taxon>
        <taxon>Candidatus Woeseibacteriota</taxon>
    </lineage>
</organism>
<protein>
    <submittedName>
        <fullName evidence="1">Uncharacterized protein</fullName>
    </submittedName>
</protein>
<name>A0A0G0P1L1_9BACT</name>
<dbReference type="Proteomes" id="UP000034774">
    <property type="component" value="Unassembled WGS sequence"/>
</dbReference>
<accession>A0A0G0P1L1</accession>
<evidence type="ECO:0000313" key="2">
    <source>
        <dbReference type="Proteomes" id="UP000034774"/>
    </source>
</evidence>
<proteinExistence type="predicted"/>
<gene>
    <name evidence="1" type="ORF">UT17_C0003G0032</name>
</gene>
<comment type="caution">
    <text evidence="1">The sequence shown here is derived from an EMBL/GenBank/DDBJ whole genome shotgun (WGS) entry which is preliminary data.</text>
</comment>
<evidence type="ECO:0000313" key="1">
    <source>
        <dbReference type="EMBL" id="KKQ92009.1"/>
    </source>
</evidence>
<reference evidence="1 2" key="1">
    <citation type="journal article" date="2015" name="Nature">
        <title>rRNA introns, odd ribosomes, and small enigmatic genomes across a large radiation of phyla.</title>
        <authorList>
            <person name="Brown C.T."/>
            <person name="Hug L.A."/>
            <person name="Thomas B.C."/>
            <person name="Sharon I."/>
            <person name="Castelle C.J."/>
            <person name="Singh A."/>
            <person name="Wilkins M.J."/>
            <person name="Williams K.H."/>
            <person name="Banfield J.F."/>
        </authorList>
    </citation>
    <scope>NUCLEOTIDE SEQUENCE [LARGE SCALE GENOMIC DNA]</scope>
</reference>
<dbReference type="STRING" id="1618572.UT17_C0003G0032"/>
<sequence length="153" mass="17026">MTMERLGRLMDDLSVEGNNSDFSVLRKSVADLLATKGEFESDKGFNRILWAIAKLDFSGKAAHYKKFSTTVEYKGENVPIEISTSLSEKHSVDPERASFWINIGGVNALSYQISTNLNDSNRAFFVGEDLFGGRTSLLPVDIIELKDLISRLS</sequence>